<proteinExistence type="predicted"/>
<organism evidence="1">
    <name type="scientific">Rhodosorus marinus</name>
    <dbReference type="NCBI Taxonomy" id="101924"/>
    <lineage>
        <taxon>Eukaryota</taxon>
        <taxon>Rhodophyta</taxon>
        <taxon>Stylonematophyceae</taxon>
        <taxon>Stylonematales</taxon>
        <taxon>Stylonemataceae</taxon>
        <taxon>Rhodosorus</taxon>
    </lineage>
</organism>
<protein>
    <recommendedName>
        <fullName evidence="2">GB1/RHD3-type G domain-containing protein</fullName>
    </recommendedName>
</protein>
<dbReference type="GO" id="GO:0016320">
    <property type="term" value="P:endoplasmic reticulum membrane fusion"/>
    <property type="evidence" value="ECO:0007669"/>
    <property type="project" value="TreeGrafter"/>
</dbReference>
<dbReference type="Pfam" id="PF05879">
    <property type="entry name" value="RHD3_GTPase"/>
    <property type="match status" value="1"/>
</dbReference>
<evidence type="ECO:0000313" key="1">
    <source>
        <dbReference type="EMBL" id="CAE0042030.1"/>
    </source>
</evidence>
<dbReference type="PANTHER" id="PTHR45923:SF2">
    <property type="entry name" value="PROTEIN SEY1"/>
    <property type="match status" value="1"/>
</dbReference>
<dbReference type="GO" id="GO:0005783">
    <property type="term" value="C:endoplasmic reticulum"/>
    <property type="evidence" value="ECO:0007669"/>
    <property type="project" value="TreeGrafter"/>
</dbReference>
<dbReference type="EMBL" id="HBHW01012768">
    <property type="protein sequence ID" value="CAE0042030.1"/>
    <property type="molecule type" value="Transcribed_RNA"/>
</dbReference>
<name>A0A7S2ZJ92_9RHOD</name>
<dbReference type="AlphaFoldDB" id="A0A7S2ZJ92"/>
<dbReference type="Gene3D" id="3.40.50.300">
    <property type="entry name" value="P-loop containing nucleotide triphosphate hydrolases"/>
    <property type="match status" value="1"/>
</dbReference>
<sequence length="567" mass="63932">MGWSEVVSKNGKLNESRLKGLMKGLPKKFSVISSLGPCSSGKSSVLNDLILSDFPVGSIARSQTTLGINGVGVPGKDLMILSSPPRGLLVLDVEGADSKDLQRKMPQKLAASFAITIADVVLVSFNMRDIGRLESSGISYLFQAIEENLQLRSERVVVPKKQLLVTVIRDFDEEEISRQNAIAAVMTDFRNALNTISRPTGYVATRLTDLFEFEFVTLSNKNLFPEKFDSEASALRARLVNPLEEEYLFENSDFQNALDASEFPKDAARLWKVLSENAKSRPLPDEEVAANFKCDQSYKEAYKQYNVKAKAWSDRAQRDERVIANFGRESDALVANTLEEYSQLASDYRGTKAYDRKHMELKETMLSELGLIYAKQISLVMEVLFESFCSNLNRLHVRYAQGPLKPCPPLAHERITGFSLIQVTSQLEKVIDSVVREVEKTFVRRAEEMRCKASKWRYDGAKQMFVSSLREVSTERVQIARLEGSYIPGLRAPVNFTVHYLNPSVRPEDFTIGNLIGDRPERMITVPQRARRDRSLKAERGRMYAHQEANFNSKAGETTSFDLQSPF</sequence>
<dbReference type="SUPFAM" id="SSF52540">
    <property type="entry name" value="P-loop containing nucleoside triphosphate hydrolases"/>
    <property type="match status" value="1"/>
</dbReference>
<gene>
    <name evidence="1" type="ORF">RMAR00112_LOCUS9995</name>
</gene>
<accession>A0A7S2ZJ92</accession>
<dbReference type="InterPro" id="IPR027417">
    <property type="entry name" value="P-loop_NTPase"/>
</dbReference>
<reference evidence="1" key="1">
    <citation type="submission" date="2021-01" db="EMBL/GenBank/DDBJ databases">
        <authorList>
            <person name="Corre E."/>
            <person name="Pelletier E."/>
            <person name="Niang G."/>
            <person name="Scheremetjew M."/>
            <person name="Finn R."/>
            <person name="Kale V."/>
            <person name="Holt S."/>
            <person name="Cochrane G."/>
            <person name="Meng A."/>
            <person name="Brown T."/>
            <person name="Cohen L."/>
        </authorList>
    </citation>
    <scope>NUCLEOTIDE SEQUENCE</scope>
    <source>
        <strain evidence="1">CCMP 769</strain>
    </source>
</reference>
<evidence type="ECO:0008006" key="2">
    <source>
        <dbReference type="Google" id="ProtNLM"/>
    </source>
</evidence>
<dbReference type="InterPro" id="IPR008803">
    <property type="entry name" value="RHD3/Sey1"/>
</dbReference>
<dbReference type="PANTHER" id="PTHR45923">
    <property type="entry name" value="PROTEIN SEY1"/>
    <property type="match status" value="1"/>
</dbReference>
<dbReference type="GO" id="GO:0003924">
    <property type="term" value="F:GTPase activity"/>
    <property type="evidence" value="ECO:0007669"/>
    <property type="project" value="TreeGrafter"/>
</dbReference>